<dbReference type="Gene3D" id="3.40.50.2000">
    <property type="entry name" value="Glycogen Phosphorylase B"/>
    <property type="match status" value="1"/>
</dbReference>
<gene>
    <name evidence="2" type="primary">mshA</name>
    <name evidence="2" type="ORF">AWC38_SpisGene16085</name>
</gene>
<comment type="caution">
    <text evidence="2">The sequence shown here is derived from an EMBL/GenBank/DDBJ whole genome shotgun (WGS) entry which is preliminary data.</text>
</comment>
<reference evidence="3" key="1">
    <citation type="journal article" date="2017" name="bioRxiv">
        <title>Comparative analysis of the genomes of Stylophora pistillata and Acropora digitifera provides evidence for extensive differences between species of corals.</title>
        <authorList>
            <person name="Voolstra C.R."/>
            <person name="Li Y."/>
            <person name="Liew Y.J."/>
            <person name="Baumgarten S."/>
            <person name="Zoccola D."/>
            <person name="Flot J.-F."/>
            <person name="Tambutte S."/>
            <person name="Allemand D."/>
            <person name="Aranda M."/>
        </authorList>
    </citation>
    <scope>NUCLEOTIDE SEQUENCE [LARGE SCALE GENOMIC DNA]</scope>
</reference>
<evidence type="ECO:0000256" key="1">
    <source>
        <dbReference type="SAM" id="MobiDB-lite"/>
    </source>
</evidence>
<evidence type="ECO:0000313" key="2">
    <source>
        <dbReference type="EMBL" id="PFX19492.1"/>
    </source>
</evidence>
<dbReference type="EMBL" id="LSMT01000358">
    <property type="protein sequence ID" value="PFX19492.1"/>
    <property type="molecule type" value="Genomic_DNA"/>
</dbReference>
<feature type="compositionally biased region" description="Polar residues" evidence="1">
    <location>
        <begin position="233"/>
        <end position="250"/>
    </location>
</feature>
<dbReference type="STRING" id="50429.A0A2B4RTE4"/>
<proteinExistence type="predicted"/>
<dbReference type="GO" id="GO:0016757">
    <property type="term" value="F:glycosyltransferase activity"/>
    <property type="evidence" value="ECO:0007669"/>
    <property type="project" value="TreeGrafter"/>
</dbReference>
<dbReference type="PANTHER" id="PTHR12526:SF625">
    <property type="entry name" value="PHOSPHATIDYLINOSITOL GLYCAN-CLASS A"/>
    <property type="match status" value="1"/>
</dbReference>
<dbReference type="Pfam" id="PF20706">
    <property type="entry name" value="GT4-conflict"/>
    <property type="match status" value="1"/>
</dbReference>
<dbReference type="SUPFAM" id="SSF53756">
    <property type="entry name" value="UDP-Glycosyltransferase/glycogen phosphorylase"/>
    <property type="match status" value="1"/>
</dbReference>
<dbReference type="AlphaFoldDB" id="A0A2B4RTE4"/>
<protein>
    <submittedName>
        <fullName evidence="2">D-inositol 3-phosphate glycosyltransferase</fullName>
    </submittedName>
</protein>
<keyword evidence="3" id="KW-1185">Reference proteome</keyword>
<feature type="region of interest" description="Disordered" evidence="1">
    <location>
        <begin position="233"/>
        <end position="256"/>
    </location>
</feature>
<dbReference type="PANTHER" id="PTHR12526">
    <property type="entry name" value="GLYCOSYLTRANSFERASE"/>
    <property type="match status" value="1"/>
</dbReference>
<accession>A0A2B4RTE4</accession>
<name>A0A2B4RTE4_STYPI</name>
<keyword evidence="2" id="KW-0808">Transferase</keyword>
<dbReference type="Proteomes" id="UP000225706">
    <property type="component" value="Unassembled WGS sequence"/>
</dbReference>
<dbReference type="CDD" id="cd03801">
    <property type="entry name" value="GT4_PimA-like"/>
    <property type="match status" value="1"/>
</dbReference>
<dbReference type="OrthoDB" id="448893at2759"/>
<evidence type="ECO:0000313" key="3">
    <source>
        <dbReference type="Proteomes" id="UP000225706"/>
    </source>
</evidence>
<organism evidence="2 3">
    <name type="scientific">Stylophora pistillata</name>
    <name type="common">Smooth cauliflower coral</name>
    <dbReference type="NCBI Taxonomy" id="50429"/>
    <lineage>
        <taxon>Eukaryota</taxon>
        <taxon>Metazoa</taxon>
        <taxon>Cnidaria</taxon>
        <taxon>Anthozoa</taxon>
        <taxon>Hexacorallia</taxon>
        <taxon>Scleractinia</taxon>
        <taxon>Astrocoeniina</taxon>
        <taxon>Pocilloporidae</taxon>
        <taxon>Stylophora</taxon>
    </lineage>
</organism>
<sequence>MLFHLLESLTPGIFQSFCQPVHNPTRSFSTDESDSTADFWEFKIFVIGRLRREHRYVKGLDIIAQAVASLGEKFKLTCVGAPAGQQRAIEKWFVKEVGIDRDQLTIRGFCGREELKEMLWQADLVALPSRVEGFGLTALEAISAGVPVLVSGQSGIAAALQKVIGGRDVIVSSKEPQEWAERIRQLSLQDPQARNDNALRLRENYQQTYPWAKECGNFVKLIKDLLEADPTSNEENCGSSWQVQNSNQSGVPPPFPPVQRPLKEVQNRGREVHEAFLDPVLLQRELWWHLCFLFGPRTQLESREMKWGDISLGTDPTTGREMLVSSARLENQPMAPVRSVEYHKFPVKIYKVFKSHRPMDMNNPDSPLYLAVKRRYKPSNQVWYMRRAQAVNKIGTKSNYYPQQPAIDKYLKEP</sequence>